<evidence type="ECO:0000313" key="4">
    <source>
        <dbReference type="Proteomes" id="UP001247620"/>
    </source>
</evidence>
<keyword evidence="1" id="KW-0812">Transmembrane</keyword>
<dbReference type="Pfam" id="PF18174">
    <property type="entry name" value="HU-CCDC81_bac_1"/>
    <property type="match status" value="1"/>
</dbReference>
<dbReference type="InterPro" id="IPR040495">
    <property type="entry name" value="HU-CCDC81_bac_1"/>
</dbReference>
<keyword evidence="4" id="KW-1185">Reference proteome</keyword>
<dbReference type="InterPro" id="IPR036680">
    <property type="entry name" value="SPOR-like_sf"/>
</dbReference>
<feature type="transmembrane region" description="Helical" evidence="1">
    <location>
        <begin position="179"/>
        <end position="197"/>
    </location>
</feature>
<name>A0ABU1TI34_9SPHI</name>
<dbReference type="SUPFAM" id="SSF110997">
    <property type="entry name" value="Sporulation related repeat"/>
    <property type="match status" value="1"/>
</dbReference>
<dbReference type="EMBL" id="JAVDUU010000005">
    <property type="protein sequence ID" value="MDR6944984.1"/>
    <property type="molecule type" value="Genomic_DNA"/>
</dbReference>
<dbReference type="RefSeq" id="WP_310102160.1">
    <property type="nucleotide sequence ID" value="NZ_JAVDUU010000005.1"/>
</dbReference>
<evidence type="ECO:0000259" key="2">
    <source>
        <dbReference type="Pfam" id="PF18174"/>
    </source>
</evidence>
<sequence length="344" mass="38523">MDIANYLNELLDRYGKVSVPGLGYFTKTRINGYYNESENRLYPPGYQIQFGTELFEDDVLVQYIAEKKKISLASSKYFTEKYITGLKLEVALKEIDFANLGWFYTDSQGQIAFKPNEQRGNRPDFYGYAPIDIKKLHHEPEQPVSPPLSVTPPESAAITDQPEEYINDEPEASSSVNRWLITTIIIVVVALAAFGVYKYNPALFNFNQEPAKPVSTQPVTKVDTVDADTNKADSTVLDTPSKAISKPDTSLNKPVVNTDTVARPEYVIFAGSFKTKTKSDLAIRNYKSIGIEARTLNGPGTGRLIKVIIGHFATYSAGEAERIKLVKSHKLRKDSYTQIINQKK</sequence>
<dbReference type="Proteomes" id="UP001247620">
    <property type="component" value="Unassembled WGS sequence"/>
</dbReference>
<reference evidence="3 4" key="1">
    <citation type="submission" date="2023-07" db="EMBL/GenBank/DDBJ databases">
        <title>Sorghum-associated microbial communities from plants grown in Nebraska, USA.</title>
        <authorList>
            <person name="Schachtman D."/>
        </authorList>
    </citation>
    <scope>NUCLEOTIDE SEQUENCE [LARGE SCALE GENOMIC DNA]</scope>
    <source>
        <strain evidence="3 4">3262</strain>
    </source>
</reference>
<organism evidence="3 4">
    <name type="scientific">Mucilaginibacter pocheonensis</name>
    <dbReference type="NCBI Taxonomy" id="398050"/>
    <lineage>
        <taxon>Bacteria</taxon>
        <taxon>Pseudomonadati</taxon>
        <taxon>Bacteroidota</taxon>
        <taxon>Sphingobacteriia</taxon>
        <taxon>Sphingobacteriales</taxon>
        <taxon>Sphingobacteriaceae</taxon>
        <taxon>Mucilaginibacter</taxon>
    </lineage>
</organism>
<evidence type="ECO:0000313" key="3">
    <source>
        <dbReference type="EMBL" id="MDR6944984.1"/>
    </source>
</evidence>
<keyword evidence="1" id="KW-0472">Membrane</keyword>
<gene>
    <name evidence="3" type="ORF">J2W55_004852</name>
</gene>
<proteinExistence type="predicted"/>
<protein>
    <recommendedName>
        <fullName evidence="2">CCDC81-like prokaryotic HU domain-containing protein</fullName>
    </recommendedName>
</protein>
<comment type="caution">
    <text evidence="3">The sequence shown here is derived from an EMBL/GenBank/DDBJ whole genome shotgun (WGS) entry which is preliminary data.</text>
</comment>
<accession>A0ABU1TI34</accession>
<feature type="domain" description="CCDC81-like prokaryotic HU" evidence="2">
    <location>
        <begin position="2"/>
        <end position="58"/>
    </location>
</feature>
<keyword evidence="1" id="KW-1133">Transmembrane helix</keyword>
<evidence type="ECO:0000256" key="1">
    <source>
        <dbReference type="SAM" id="Phobius"/>
    </source>
</evidence>